<keyword evidence="2" id="KW-0812">Transmembrane</keyword>
<sequence length="109" mass="12615">MLGTGLIFYFISREIDVIITPETFSPISIVGLLVYVIKKYEELKKASIKHIQENFPIELEKSKQALVQKHHYLFDVQGNNIAMALEGGKELIFLPVVIRYCFQRDIPFK</sequence>
<dbReference type="Gene3D" id="1.20.5.2210">
    <property type="match status" value="1"/>
</dbReference>
<keyword evidence="1" id="KW-0813">Transport</keyword>
<keyword evidence="1" id="KW-0406">Ion transport</keyword>
<comment type="similarity">
    <text evidence="1">Belongs to the eukaryotic ATPase B chain family.</text>
</comment>
<comment type="subcellular location">
    <subcellularLocation>
        <location evidence="1">Mitochondrion</location>
    </subcellularLocation>
    <subcellularLocation>
        <location evidence="1">Mitochondrion inner membrane</location>
    </subcellularLocation>
</comment>
<keyword evidence="1 2" id="KW-0472">Membrane</keyword>
<dbReference type="PANTHER" id="PTHR12733">
    <property type="entry name" value="MITOCHONDRIAL ATP SYNTHASE B CHAIN"/>
    <property type="match status" value="1"/>
</dbReference>
<comment type="function">
    <text evidence="1">Subunit b, of the mitochondrial membrane ATP synthase complex (F(1)F(0) ATP synthase or Complex V) that produces ATP from ADP in the presence of a proton gradient across the membrane which is generated by electron transport complexes of the respiratory chain. ATP synthase complex consist of a soluble F(1) head domain - the catalytic core - and a membrane F(1) domain - the membrane proton channel. These two domains are linked by a central stalk rotating inside the F(1) region and a stationary peripheral stalk. During catalysis, ATP synthesis in the catalytic domain of F(1) is coupled via a rotary mechanism of the central stalk subunits to proton translocation. In vivo, can only synthesize ATP although its ATP hydrolase activity can be activated artificially in vitro. Part of the complex F(0) domain. Part of the complex F(0) domain and the peripheric stalk, which acts as a stator to hold the catalytic alpha(3)beta(3) subcomplex and subunit a/ATP6 static relative to the rotary elements.</text>
</comment>
<keyword evidence="1" id="KW-0375">Hydrogen ion transport</keyword>
<reference evidence="3" key="1">
    <citation type="submission" date="2025-08" db="UniProtKB">
        <authorList>
            <consortium name="Ensembl"/>
        </authorList>
    </citation>
    <scope>IDENTIFICATION</scope>
</reference>
<keyword evidence="1" id="KW-0496">Mitochondrion</keyword>
<feature type="transmembrane region" description="Helical" evidence="2">
    <location>
        <begin position="18"/>
        <end position="37"/>
    </location>
</feature>
<dbReference type="AlphaFoldDB" id="A0A8C5YLV0"/>
<dbReference type="GeneTree" id="ENSGT00940000166009"/>
<dbReference type="GO" id="GO:0005743">
    <property type="term" value="C:mitochondrial inner membrane"/>
    <property type="evidence" value="ECO:0007669"/>
    <property type="project" value="UniProtKB-SubCell"/>
</dbReference>
<proteinExistence type="inferred from homology"/>
<protein>
    <recommendedName>
        <fullName evidence="1">ATP synthase subunit b</fullName>
    </recommendedName>
</protein>
<reference evidence="3" key="2">
    <citation type="submission" date="2025-09" db="UniProtKB">
        <authorList>
            <consortium name="Ensembl"/>
        </authorList>
    </citation>
    <scope>IDENTIFICATION</scope>
</reference>
<keyword evidence="1" id="KW-0138">CF(0)</keyword>
<dbReference type="GO" id="GO:0046933">
    <property type="term" value="F:proton-transporting ATP synthase activity, rotational mechanism"/>
    <property type="evidence" value="ECO:0007669"/>
    <property type="project" value="TreeGrafter"/>
</dbReference>
<keyword evidence="1" id="KW-0999">Mitochondrion inner membrane</keyword>
<dbReference type="GO" id="GO:0045259">
    <property type="term" value="C:proton-transporting ATP synthase complex"/>
    <property type="evidence" value="ECO:0007669"/>
    <property type="project" value="UniProtKB-KW"/>
</dbReference>
<evidence type="ECO:0000313" key="3">
    <source>
        <dbReference type="Ensembl" id="ENSMMMP00000001913.1"/>
    </source>
</evidence>
<evidence type="ECO:0000256" key="2">
    <source>
        <dbReference type="SAM" id="Phobius"/>
    </source>
</evidence>
<comment type="subunit">
    <text evidence="1">F-type ATPases have 2 components, CF(1) - the catalytic core - and CF(0) - the membrane proton channel. CF(1) and CF(0) have multiple subunits.</text>
</comment>
<evidence type="ECO:0000313" key="4">
    <source>
        <dbReference type="Proteomes" id="UP000694407"/>
    </source>
</evidence>
<name>A0A8C5YLV0_MARMA</name>
<accession>A0A8C5YLV0</accession>
<evidence type="ECO:0000256" key="1">
    <source>
        <dbReference type="RuleBase" id="RU368017"/>
    </source>
</evidence>
<dbReference type="Proteomes" id="UP000694407">
    <property type="component" value="Unplaced"/>
</dbReference>
<keyword evidence="4" id="KW-1185">Reference proteome</keyword>
<keyword evidence="2" id="KW-1133">Transmembrane helix</keyword>
<dbReference type="PANTHER" id="PTHR12733:SF3">
    <property type="entry name" value="ATP SYNTHASE F(0) COMPLEX SUBUNIT B1, MITOCHONDRIAL"/>
    <property type="match status" value="1"/>
</dbReference>
<organism evidence="3 4">
    <name type="scientific">Marmota marmota marmota</name>
    <name type="common">Alpine marmot</name>
    <dbReference type="NCBI Taxonomy" id="9994"/>
    <lineage>
        <taxon>Eukaryota</taxon>
        <taxon>Metazoa</taxon>
        <taxon>Chordata</taxon>
        <taxon>Craniata</taxon>
        <taxon>Vertebrata</taxon>
        <taxon>Euteleostomi</taxon>
        <taxon>Mammalia</taxon>
        <taxon>Eutheria</taxon>
        <taxon>Euarchontoglires</taxon>
        <taxon>Glires</taxon>
        <taxon>Rodentia</taxon>
        <taxon>Sciuromorpha</taxon>
        <taxon>Sciuridae</taxon>
        <taxon>Xerinae</taxon>
        <taxon>Marmotini</taxon>
        <taxon>Marmota</taxon>
    </lineage>
</organism>
<dbReference type="Ensembl" id="ENSMMMT00000002143.1">
    <property type="protein sequence ID" value="ENSMMMP00000001913.1"/>
    <property type="gene ID" value="ENSMMMG00000001757.1"/>
</dbReference>
<dbReference type="InterPro" id="IPR013837">
    <property type="entry name" value="ATP_synth_F0_suB"/>
</dbReference>